<dbReference type="PANTHER" id="PTHR43317">
    <property type="entry name" value="THERMOSPERMINE SYNTHASE ACAULIS5"/>
    <property type="match status" value="1"/>
</dbReference>
<dbReference type="Pfam" id="PF01564">
    <property type="entry name" value="Spermine_synth"/>
    <property type="match status" value="1"/>
</dbReference>
<comment type="similarity">
    <text evidence="1">Belongs to the spermidine/spermine synthase family.</text>
</comment>
<evidence type="ECO:0000313" key="6">
    <source>
        <dbReference type="EMBL" id="MBE9607856.1"/>
    </source>
</evidence>
<evidence type="ECO:0000256" key="3">
    <source>
        <dbReference type="ARBA" id="ARBA00023115"/>
    </source>
</evidence>
<keyword evidence="3 4" id="KW-0620">Polyamine biosynthesis</keyword>
<dbReference type="Gene3D" id="3.40.50.150">
    <property type="entry name" value="Vaccinia Virus protein VP39"/>
    <property type="match status" value="1"/>
</dbReference>
<comment type="caution">
    <text evidence="6">The sequence shown here is derived from an EMBL/GenBank/DDBJ whole genome shotgun (WGS) entry which is preliminary data.</text>
</comment>
<evidence type="ECO:0000256" key="4">
    <source>
        <dbReference type="PROSITE-ProRule" id="PRU00354"/>
    </source>
</evidence>
<dbReference type="GO" id="GO:0006596">
    <property type="term" value="P:polyamine biosynthetic process"/>
    <property type="evidence" value="ECO:0007669"/>
    <property type="project" value="UniProtKB-UniRule"/>
</dbReference>
<dbReference type="EMBL" id="JADFUA010000001">
    <property type="protein sequence ID" value="MBE9607856.1"/>
    <property type="molecule type" value="Genomic_DNA"/>
</dbReference>
<dbReference type="NCBIfam" id="NF037959">
    <property type="entry name" value="MFS_SpdSyn"/>
    <property type="match status" value="1"/>
</dbReference>
<dbReference type="InterPro" id="IPR030374">
    <property type="entry name" value="PABS"/>
</dbReference>
<gene>
    <name evidence="6" type="ORF">INR99_00685</name>
</gene>
<evidence type="ECO:0000259" key="5">
    <source>
        <dbReference type="PROSITE" id="PS51006"/>
    </source>
</evidence>
<keyword evidence="7" id="KW-1185">Reference proteome</keyword>
<accession>A0A8J7K0D6</accession>
<dbReference type="PROSITE" id="PS51006">
    <property type="entry name" value="PABS_2"/>
    <property type="match status" value="1"/>
</dbReference>
<reference evidence="6 7" key="1">
    <citation type="submission" date="2020-10" db="EMBL/GenBank/DDBJ databases">
        <title>The genome sequence of Chitinilyticum litopenaei 4Y14.</title>
        <authorList>
            <person name="Liu Y."/>
        </authorList>
    </citation>
    <scope>NUCLEOTIDE SEQUENCE [LARGE SCALE GENOMIC DNA]</scope>
    <source>
        <strain evidence="6 7">4Y14</strain>
    </source>
</reference>
<dbReference type="InterPro" id="IPR029063">
    <property type="entry name" value="SAM-dependent_MTases_sf"/>
</dbReference>
<dbReference type="GO" id="GO:0016740">
    <property type="term" value="F:transferase activity"/>
    <property type="evidence" value="ECO:0007669"/>
    <property type="project" value="UniProtKB-UniRule"/>
</dbReference>
<protein>
    <submittedName>
        <fullName evidence="6">Fused MFS/spermidine synthase</fullName>
    </submittedName>
</protein>
<name>A0A8J7K0D6_9NEIS</name>
<feature type="active site" description="Proton acceptor" evidence="4">
    <location>
        <position position="143"/>
    </location>
</feature>
<dbReference type="RefSeq" id="WP_194114368.1">
    <property type="nucleotide sequence ID" value="NZ_JADFUA010000001.1"/>
</dbReference>
<proteinExistence type="inferred from homology"/>
<keyword evidence="2 4" id="KW-0808">Transferase</keyword>
<organism evidence="6 7">
    <name type="scientific">Chitinilyticum piscinae</name>
    <dbReference type="NCBI Taxonomy" id="2866724"/>
    <lineage>
        <taxon>Bacteria</taxon>
        <taxon>Pseudomonadati</taxon>
        <taxon>Pseudomonadota</taxon>
        <taxon>Betaproteobacteria</taxon>
        <taxon>Neisseriales</taxon>
        <taxon>Chitinibacteraceae</taxon>
        <taxon>Chitinilyticum</taxon>
    </lineage>
</organism>
<feature type="domain" description="PABS" evidence="5">
    <location>
        <begin position="1"/>
        <end position="220"/>
    </location>
</feature>
<dbReference type="AlphaFoldDB" id="A0A8J7K0D6"/>
<evidence type="ECO:0000256" key="2">
    <source>
        <dbReference type="ARBA" id="ARBA00022679"/>
    </source>
</evidence>
<dbReference type="Proteomes" id="UP000604481">
    <property type="component" value="Unassembled WGS sequence"/>
</dbReference>
<evidence type="ECO:0000313" key="7">
    <source>
        <dbReference type="Proteomes" id="UP000604481"/>
    </source>
</evidence>
<sequence>MLFRSKRFSKTSADDIVIDISEDAGIRKLHFGGDDTQSAMRISNPTELVLSYSRCVFGSLLFADAPRDMLLIGLGGGSIAKWVHEFLPETKQTVVELHQQVINVARSMFYLPEDDERLSVLAADGAAHVYGMPLESTDFIVMDAYSATGIAPPLATAEFFQACCDRLREGGVLAVNLWGSDKRFAQYCDLISAVFGSRILLLPARQKGNVIAFGFKRALNNPKWAELTDRAAELEARYPLEFREFVSDLARMNPHNDRRLFI</sequence>
<dbReference type="PANTHER" id="PTHR43317:SF1">
    <property type="entry name" value="THERMOSPERMINE SYNTHASE ACAULIS5"/>
    <property type="match status" value="1"/>
</dbReference>
<evidence type="ECO:0000256" key="1">
    <source>
        <dbReference type="ARBA" id="ARBA00007867"/>
    </source>
</evidence>
<dbReference type="SUPFAM" id="SSF53335">
    <property type="entry name" value="S-adenosyl-L-methionine-dependent methyltransferases"/>
    <property type="match status" value="1"/>
</dbReference>